<evidence type="ECO:0000256" key="5">
    <source>
        <dbReference type="ARBA" id="ARBA00023136"/>
    </source>
</evidence>
<dbReference type="PANTHER" id="PTHR33885">
    <property type="entry name" value="PHAGE SHOCK PROTEIN C"/>
    <property type="match status" value="1"/>
</dbReference>
<dbReference type="InterPro" id="IPR007168">
    <property type="entry name" value="Phageshock_PspC_N"/>
</dbReference>
<keyword evidence="5 6" id="KW-0472">Membrane</keyword>
<protein>
    <submittedName>
        <fullName evidence="9">Phage shock protein C, PspC</fullName>
    </submittedName>
</protein>
<evidence type="ECO:0000313" key="10">
    <source>
        <dbReference type="Proteomes" id="UP000016368"/>
    </source>
</evidence>
<dbReference type="GO" id="GO:0005886">
    <property type="term" value="C:plasma membrane"/>
    <property type="evidence" value="ECO:0007669"/>
    <property type="project" value="UniProtKB-SubCell"/>
</dbReference>
<organism evidence="9 10">
    <name type="scientific">Hylemonella gracilis ATCC 19624</name>
    <dbReference type="NCBI Taxonomy" id="887062"/>
    <lineage>
        <taxon>Bacteria</taxon>
        <taxon>Pseudomonadati</taxon>
        <taxon>Pseudomonadota</taxon>
        <taxon>Betaproteobacteria</taxon>
        <taxon>Burkholderiales</taxon>
        <taxon>Comamonadaceae</taxon>
        <taxon>Hylemonella</taxon>
    </lineage>
</organism>
<evidence type="ECO:0000256" key="1">
    <source>
        <dbReference type="ARBA" id="ARBA00004162"/>
    </source>
</evidence>
<keyword evidence="2" id="KW-1003">Cell membrane</keyword>
<dbReference type="InterPro" id="IPR052027">
    <property type="entry name" value="PspC"/>
</dbReference>
<dbReference type="STRING" id="887062.HGR_16972"/>
<evidence type="ECO:0000256" key="3">
    <source>
        <dbReference type="ARBA" id="ARBA00022692"/>
    </source>
</evidence>
<accession>F3KY48</accession>
<comment type="caution">
    <text evidence="9">The sequence shown here is derived from an EMBL/GenBank/DDBJ whole genome shotgun (WGS) entry which is preliminary data.</text>
</comment>
<dbReference type="InterPro" id="IPR018649">
    <property type="entry name" value="SHOCT"/>
</dbReference>
<evidence type="ECO:0000256" key="6">
    <source>
        <dbReference type="SAM" id="Phobius"/>
    </source>
</evidence>
<dbReference type="PANTHER" id="PTHR33885:SF3">
    <property type="entry name" value="PHAGE SHOCK PROTEIN C"/>
    <property type="match status" value="1"/>
</dbReference>
<dbReference type="Pfam" id="PF09851">
    <property type="entry name" value="SHOCT"/>
    <property type="match status" value="1"/>
</dbReference>
<evidence type="ECO:0000256" key="2">
    <source>
        <dbReference type="ARBA" id="ARBA00022475"/>
    </source>
</evidence>
<keyword evidence="10" id="KW-1185">Reference proteome</keyword>
<evidence type="ECO:0000256" key="4">
    <source>
        <dbReference type="ARBA" id="ARBA00022989"/>
    </source>
</evidence>
<feature type="domain" description="Phage shock protein PspC N-terminal" evidence="7">
    <location>
        <begin position="49"/>
        <end position="103"/>
    </location>
</feature>
<feature type="domain" description="SHOCT" evidence="8">
    <location>
        <begin position="5"/>
        <end position="32"/>
    </location>
</feature>
<keyword evidence="3 6" id="KW-0812">Transmembrane</keyword>
<reference evidence="9 10" key="1">
    <citation type="journal article" date="2011" name="EMBO J.">
        <title>Structural diversity of bacterial flagellar motors.</title>
        <authorList>
            <person name="Chen S."/>
            <person name="Beeby M."/>
            <person name="Murphy G.E."/>
            <person name="Leadbetter J.R."/>
            <person name="Hendrixson D.R."/>
            <person name="Briegel A."/>
            <person name="Li Z."/>
            <person name="Shi J."/>
            <person name="Tocheva E.I."/>
            <person name="Muller A."/>
            <person name="Dobro M.J."/>
            <person name="Jensen G.J."/>
        </authorList>
    </citation>
    <scope>NUCLEOTIDE SEQUENCE [LARGE SCALE GENOMIC DNA]</scope>
    <source>
        <strain evidence="9 10">ATCC 19624</strain>
    </source>
</reference>
<sequence>MSLADELKKLEELRQRGALSEAEFGRAKARLLEVPAVAHAGGVDAINGFRLSSSDRWIAGVCGGLARSTGLASWIWRLILVLLVCFGGFGLLGYLLLWIFVPRD</sequence>
<evidence type="ECO:0000259" key="7">
    <source>
        <dbReference type="Pfam" id="PF04024"/>
    </source>
</evidence>
<keyword evidence="4 6" id="KW-1133">Transmembrane helix</keyword>
<dbReference type="EMBL" id="AEGR01000114">
    <property type="protein sequence ID" value="EGI75301.1"/>
    <property type="molecule type" value="Genomic_DNA"/>
</dbReference>
<proteinExistence type="predicted"/>
<evidence type="ECO:0000313" key="9">
    <source>
        <dbReference type="EMBL" id="EGI75301.1"/>
    </source>
</evidence>
<gene>
    <name evidence="9" type="ORF">HGR_16972</name>
</gene>
<dbReference type="OrthoDB" id="9154309at2"/>
<dbReference type="RefSeq" id="WP_006299573.1">
    <property type="nucleotide sequence ID" value="NZ_AEGR01000114.1"/>
</dbReference>
<dbReference type="AlphaFoldDB" id="F3KY48"/>
<comment type="subcellular location">
    <subcellularLocation>
        <location evidence="1">Cell membrane</location>
        <topology evidence="1">Single-pass membrane protein</topology>
    </subcellularLocation>
</comment>
<name>F3KY48_9BURK</name>
<evidence type="ECO:0000259" key="8">
    <source>
        <dbReference type="Pfam" id="PF09851"/>
    </source>
</evidence>
<feature type="transmembrane region" description="Helical" evidence="6">
    <location>
        <begin position="74"/>
        <end position="101"/>
    </location>
</feature>
<dbReference type="Pfam" id="PF04024">
    <property type="entry name" value="PspC"/>
    <property type="match status" value="1"/>
</dbReference>
<dbReference type="Proteomes" id="UP000016368">
    <property type="component" value="Unassembled WGS sequence"/>
</dbReference>
<dbReference type="eggNOG" id="COG1983">
    <property type="taxonomic scope" value="Bacteria"/>
</dbReference>